<protein>
    <recommendedName>
        <fullName evidence="2">Bifunctional inhibitor/plant lipid transfer protein/seed storage helical domain-containing protein</fullName>
    </recommendedName>
</protein>
<feature type="signal peptide" evidence="1">
    <location>
        <begin position="1"/>
        <end position="27"/>
    </location>
</feature>
<reference evidence="3" key="2">
    <citation type="submission" date="2023-06" db="EMBL/GenBank/DDBJ databases">
        <authorList>
            <person name="Ma L."/>
            <person name="Liu K.-W."/>
            <person name="Li Z."/>
            <person name="Hsiao Y.-Y."/>
            <person name="Qi Y."/>
            <person name="Fu T."/>
            <person name="Tang G."/>
            <person name="Zhang D."/>
            <person name="Sun W.-H."/>
            <person name="Liu D.-K."/>
            <person name="Li Y."/>
            <person name="Chen G.-Z."/>
            <person name="Liu X.-D."/>
            <person name="Liao X.-Y."/>
            <person name="Jiang Y.-T."/>
            <person name="Yu X."/>
            <person name="Hao Y."/>
            <person name="Huang J."/>
            <person name="Zhao X.-W."/>
            <person name="Ke S."/>
            <person name="Chen Y.-Y."/>
            <person name="Wu W.-L."/>
            <person name="Hsu J.-L."/>
            <person name="Lin Y.-F."/>
            <person name="Huang M.-D."/>
            <person name="Li C.-Y."/>
            <person name="Huang L."/>
            <person name="Wang Z.-W."/>
            <person name="Zhao X."/>
            <person name="Zhong W.-Y."/>
            <person name="Peng D.-H."/>
            <person name="Ahmad S."/>
            <person name="Lan S."/>
            <person name="Zhang J.-S."/>
            <person name="Tsai W.-C."/>
            <person name="Van De Peer Y."/>
            <person name="Liu Z.-J."/>
        </authorList>
    </citation>
    <scope>NUCLEOTIDE SEQUENCE</scope>
    <source>
        <strain evidence="3">CP</strain>
        <tissue evidence="3">Leaves</tissue>
    </source>
</reference>
<evidence type="ECO:0000259" key="2">
    <source>
        <dbReference type="Pfam" id="PF00234"/>
    </source>
</evidence>
<keyword evidence="1" id="KW-0732">Signal</keyword>
<feature type="domain" description="Bifunctional inhibitor/plant lipid transfer protein/seed storage helical" evidence="2">
    <location>
        <begin position="38"/>
        <end position="109"/>
    </location>
</feature>
<dbReference type="PRINTS" id="PR00382">
    <property type="entry name" value="LIPIDTRNSFER"/>
</dbReference>
<dbReference type="GO" id="GO:0006869">
    <property type="term" value="P:lipid transport"/>
    <property type="evidence" value="ECO:0007669"/>
    <property type="project" value="InterPro"/>
</dbReference>
<organism evidence="3 4">
    <name type="scientific">Acorus calamus</name>
    <name type="common">Sweet flag</name>
    <dbReference type="NCBI Taxonomy" id="4465"/>
    <lineage>
        <taxon>Eukaryota</taxon>
        <taxon>Viridiplantae</taxon>
        <taxon>Streptophyta</taxon>
        <taxon>Embryophyta</taxon>
        <taxon>Tracheophyta</taxon>
        <taxon>Spermatophyta</taxon>
        <taxon>Magnoliopsida</taxon>
        <taxon>Liliopsida</taxon>
        <taxon>Acoraceae</taxon>
        <taxon>Acorus</taxon>
    </lineage>
</organism>
<dbReference type="EMBL" id="JAUJYO010000022">
    <property type="protein sequence ID" value="KAK1282444.1"/>
    <property type="molecule type" value="Genomic_DNA"/>
</dbReference>
<dbReference type="SUPFAM" id="SSF47699">
    <property type="entry name" value="Bifunctional inhibitor/lipid-transfer protein/seed storage 2S albumin"/>
    <property type="match status" value="1"/>
</dbReference>
<dbReference type="GO" id="GO:0008289">
    <property type="term" value="F:lipid binding"/>
    <property type="evidence" value="ECO:0007669"/>
    <property type="project" value="InterPro"/>
</dbReference>
<accession>A0AAV9C1C1</accession>
<name>A0AAV9C1C1_ACOCL</name>
<comment type="caution">
    <text evidence="3">The sequence shown here is derived from an EMBL/GenBank/DDBJ whole genome shotgun (WGS) entry which is preliminary data.</text>
</comment>
<reference evidence="3" key="1">
    <citation type="journal article" date="2023" name="Nat. Commun.">
        <title>Diploid and tetraploid genomes of Acorus and the evolution of monocots.</title>
        <authorList>
            <person name="Ma L."/>
            <person name="Liu K.W."/>
            <person name="Li Z."/>
            <person name="Hsiao Y.Y."/>
            <person name="Qi Y."/>
            <person name="Fu T."/>
            <person name="Tang G.D."/>
            <person name="Zhang D."/>
            <person name="Sun W.H."/>
            <person name="Liu D.K."/>
            <person name="Li Y."/>
            <person name="Chen G.Z."/>
            <person name="Liu X.D."/>
            <person name="Liao X.Y."/>
            <person name="Jiang Y.T."/>
            <person name="Yu X."/>
            <person name="Hao Y."/>
            <person name="Huang J."/>
            <person name="Zhao X.W."/>
            <person name="Ke S."/>
            <person name="Chen Y.Y."/>
            <person name="Wu W.L."/>
            <person name="Hsu J.L."/>
            <person name="Lin Y.F."/>
            <person name="Huang M.D."/>
            <person name="Li C.Y."/>
            <person name="Huang L."/>
            <person name="Wang Z.W."/>
            <person name="Zhao X."/>
            <person name="Zhong W.Y."/>
            <person name="Peng D.H."/>
            <person name="Ahmad S."/>
            <person name="Lan S."/>
            <person name="Zhang J.S."/>
            <person name="Tsai W.C."/>
            <person name="Van de Peer Y."/>
            <person name="Liu Z.J."/>
        </authorList>
    </citation>
    <scope>NUCLEOTIDE SEQUENCE</scope>
    <source>
        <strain evidence="3">CP</strain>
    </source>
</reference>
<dbReference type="InterPro" id="IPR016140">
    <property type="entry name" value="Bifunc_inhib/LTP/seed_store"/>
</dbReference>
<keyword evidence="4" id="KW-1185">Reference proteome</keyword>
<dbReference type="Proteomes" id="UP001180020">
    <property type="component" value="Unassembled WGS sequence"/>
</dbReference>
<dbReference type="Pfam" id="PF00234">
    <property type="entry name" value="Tryp_alpha_amyl"/>
    <property type="match status" value="1"/>
</dbReference>
<dbReference type="InterPro" id="IPR000528">
    <property type="entry name" value="Plant_nsLTP"/>
</dbReference>
<dbReference type="Gene3D" id="1.10.110.10">
    <property type="entry name" value="Plant lipid-transfer and hydrophobic proteins"/>
    <property type="match status" value="1"/>
</dbReference>
<dbReference type="InterPro" id="IPR036312">
    <property type="entry name" value="Bifun_inhib/LTP/seed_sf"/>
</dbReference>
<sequence length="111" mass="11565">MEMTKRGVACVLLLVDVACAVIGPGRAQGISCSNVDSRMGQANAPSVQCCSGVRSIHQAAGNTQACRDMCECLRQIAARYSNLRDEVAQALPGQCGVSVGIPIAHNTDCSQ</sequence>
<proteinExistence type="predicted"/>
<evidence type="ECO:0000313" key="3">
    <source>
        <dbReference type="EMBL" id="KAK1282444.1"/>
    </source>
</evidence>
<dbReference type="PANTHER" id="PTHR33076">
    <property type="entry name" value="NON-SPECIFIC LIPID-TRANSFER PROTEIN 2-RELATED"/>
    <property type="match status" value="1"/>
</dbReference>
<dbReference type="CDD" id="cd01960">
    <property type="entry name" value="nsLTP1"/>
    <property type="match status" value="1"/>
</dbReference>
<gene>
    <name evidence="3" type="ORF">QJS10_CPB22g00129</name>
</gene>
<evidence type="ECO:0000256" key="1">
    <source>
        <dbReference type="SAM" id="SignalP"/>
    </source>
</evidence>
<evidence type="ECO:0000313" key="4">
    <source>
        <dbReference type="Proteomes" id="UP001180020"/>
    </source>
</evidence>
<feature type="chain" id="PRO_5043373041" description="Bifunctional inhibitor/plant lipid transfer protein/seed storage helical domain-containing protein" evidence="1">
    <location>
        <begin position="28"/>
        <end position="111"/>
    </location>
</feature>
<dbReference type="AlphaFoldDB" id="A0AAV9C1C1"/>